<keyword evidence="1" id="KW-0614">Plasmid</keyword>
<organism evidence="1 2">
    <name type="scientific">Rhizobium ruizarguesonis</name>
    <dbReference type="NCBI Taxonomy" id="2081791"/>
    <lineage>
        <taxon>Bacteria</taxon>
        <taxon>Pseudomonadati</taxon>
        <taxon>Pseudomonadota</taxon>
        <taxon>Alphaproteobacteria</taxon>
        <taxon>Hyphomicrobiales</taxon>
        <taxon>Rhizobiaceae</taxon>
        <taxon>Rhizobium/Agrobacterium group</taxon>
        <taxon>Rhizobium</taxon>
    </lineage>
</organism>
<name>A0ACD5EV03_9HYPH</name>
<geneLocation type="plasmid" evidence="1 2">
    <name>unnamed1</name>
</geneLocation>
<proteinExistence type="predicted"/>
<evidence type="ECO:0000313" key="2">
    <source>
        <dbReference type="Proteomes" id="UP000078465"/>
    </source>
</evidence>
<keyword evidence="1" id="KW-0418">Kinase</keyword>
<keyword evidence="1" id="KW-0808">Transferase</keyword>
<dbReference type="EMBL" id="CP171854">
    <property type="protein sequence ID" value="XKM43028.1"/>
    <property type="molecule type" value="Genomic_DNA"/>
</dbReference>
<reference evidence="1" key="1">
    <citation type="submission" date="2024-10" db="EMBL/GenBank/DDBJ databases">
        <title>Strain of Rhizobium-related bacteria isolated fromm roots of Vavilovia formosa.</title>
        <authorList>
            <person name="Kimeklis A."/>
            <person name="Afonin A."/>
        </authorList>
    </citation>
    <scope>NUCLEOTIDE SEQUENCE</scope>
    <source>
        <strain evidence="1">Vaf-46</strain>
    </source>
</reference>
<gene>
    <name evidence="1" type="ORF">A4U53_035120</name>
</gene>
<dbReference type="Proteomes" id="UP000078465">
    <property type="component" value="Plasmid unnamed1"/>
</dbReference>
<evidence type="ECO:0000313" key="1">
    <source>
        <dbReference type="EMBL" id="XKM43028.1"/>
    </source>
</evidence>
<dbReference type="EC" id="2.7.13.3" evidence="1"/>
<sequence>MELTGMDRYVFPGEDTDVYRHIVESALDYAIFPTALDGTVATWSAGAKNLLRDDPERHFADEHQQVMMREISRRVKNSLMLVAGMAMQARLTQQPEVGRALTDAEARVGTIAHQLWRQPHIETVDLADFLSNLCQRLQQSASHHDVSVDVEPCVVDADRAIQIALLVNELATNAFKHAYPGASGRVTVSAHSTDDEILLEIADGGKGLPAEFSYLENDGKSLGMRVVRGLVQQLKAELEIEDHRPGARFLIRL</sequence>
<protein>
    <submittedName>
        <fullName evidence="1">Sensor histidine kinase</fullName>
        <ecNumber evidence="1">2.7.13.3</ecNumber>
    </submittedName>
</protein>
<accession>A0ACD5EV03</accession>